<evidence type="ECO:0008006" key="5">
    <source>
        <dbReference type="Google" id="ProtNLM"/>
    </source>
</evidence>
<comment type="caution">
    <text evidence="3">The sequence shown here is derived from an EMBL/GenBank/DDBJ whole genome shotgun (WGS) entry which is preliminary data.</text>
</comment>
<dbReference type="InterPro" id="IPR009015">
    <property type="entry name" value="Fucose_isomerase_N/cen_sf"/>
</dbReference>
<dbReference type="SUPFAM" id="SSF53743">
    <property type="entry name" value="FucI/AraA N-terminal and middle domains"/>
    <property type="match status" value="1"/>
</dbReference>
<dbReference type="AlphaFoldDB" id="A0A2R7Y6L7"/>
<evidence type="ECO:0000256" key="1">
    <source>
        <dbReference type="ARBA" id="ARBA00023235"/>
    </source>
</evidence>
<organism evidence="3 4">
    <name type="scientific">Candidatus Terraquivivens tikiterensis</name>
    <dbReference type="NCBI Taxonomy" id="1980982"/>
    <lineage>
        <taxon>Archaea</taxon>
        <taxon>Nitrososphaerota</taxon>
        <taxon>Candidatus Wolframiiraptoraceae</taxon>
        <taxon>Candidatus Terraquivivens</taxon>
    </lineage>
</organism>
<keyword evidence="2" id="KW-0119">Carbohydrate metabolism</keyword>
<dbReference type="Proteomes" id="UP000244066">
    <property type="component" value="Unassembled WGS sequence"/>
</dbReference>
<evidence type="ECO:0000313" key="3">
    <source>
        <dbReference type="EMBL" id="PUA33027.1"/>
    </source>
</evidence>
<protein>
    <recommendedName>
        <fullName evidence="5">Fucose isomerase</fullName>
    </recommendedName>
</protein>
<gene>
    <name evidence="3" type="ORF">B9J98_02850</name>
</gene>
<dbReference type="PANTHER" id="PTHR36120">
    <property type="entry name" value="FUCOSE ISOMERASE"/>
    <property type="match status" value="1"/>
</dbReference>
<accession>A0A2R7Y6L7</accession>
<dbReference type="EMBL" id="NDWU01000005">
    <property type="protein sequence ID" value="PUA33027.1"/>
    <property type="molecule type" value="Genomic_DNA"/>
</dbReference>
<sequence>MDKGIKVLNIFLGSKARRGWPSPFYDYEARVKEWVSRLDGLRSLIRVEFVNRTASTMDEVNALEKEIDSEVDAIFVYILTSESTRFTYWASRRIADLGYDYIHRYGGYGIPTVYVIDLYGGDISGLPLVEELERMGRRFLMVSSSSMNEIARALKAVYALKMLSSSKVLLITRREANPAKYLSPQYVSLVKQKLGVSLEYVDYSEVKALYDGVDAKAAERLAEKIIEGAVEVREPPKSEVVKAAAIYIALKKLLERHGANALAIDCLGWLEYGKVEMPTTPCLALSLLNDEGYVAACEADVHSALTMLVFRYLADRASFISDPVVDTAENVVIHCHCTAPIKMDGQVAPYIIRNHADSGHGVGLQVFVREGAEVTVAKFVEGLDEMLVSVGKVLGNVDSDRGCRTKIKVSVPDARKYLYGYKGGLHRVLAYGNHITALEDLSRLMGFRLRLEGL</sequence>
<evidence type="ECO:0000256" key="2">
    <source>
        <dbReference type="ARBA" id="ARBA00023277"/>
    </source>
</evidence>
<proteinExistence type="predicted"/>
<evidence type="ECO:0000313" key="4">
    <source>
        <dbReference type="Proteomes" id="UP000244066"/>
    </source>
</evidence>
<dbReference type="GO" id="GO:0005737">
    <property type="term" value="C:cytoplasm"/>
    <property type="evidence" value="ECO:0007669"/>
    <property type="project" value="InterPro"/>
</dbReference>
<dbReference type="PANTHER" id="PTHR36120:SF1">
    <property type="entry name" value="L-FUCOSE ISOMERASE C-TERMINAL DOMAIN-CONTAINING PROTEIN"/>
    <property type="match status" value="1"/>
</dbReference>
<dbReference type="GO" id="GO:0016861">
    <property type="term" value="F:intramolecular oxidoreductase activity, interconverting aldoses and ketoses"/>
    <property type="evidence" value="ECO:0007669"/>
    <property type="project" value="InterPro"/>
</dbReference>
<name>A0A2R7Y6L7_9ARCH</name>
<keyword evidence="1" id="KW-0413">Isomerase</keyword>
<reference evidence="3 4" key="1">
    <citation type="submission" date="2017-04" db="EMBL/GenBank/DDBJ databases">
        <title>Draft Aigarchaeota genome from a New Zealand hot spring.</title>
        <authorList>
            <person name="Reysenbach A.-L."/>
            <person name="Donaho J.A."/>
            <person name="Gerhart J."/>
            <person name="Kelley J.F."/>
            <person name="Kouba K."/>
            <person name="Podar M."/>
            <person name="Stott M."/>
        </authorList>
    </citation>
    <scope>NUCLEOTIDE SEQUENCE [LARGE SCALE GENOMIC DNA]</scope>
    <source>
        <strain evidence="3">NZ13_MG1</strain>
    </source>
</reference>
<dbReference type="GO" id="GO:0005996">
    <property type="term" value="P:monosaccharide metabolic process"/>
    <property type="evidence" value="ECO:0007669"/>
    <property type="project" value="InterPro"/>
</dbReference>